<evidence type="ECO:0000313" key="2">
    <source>
        <dbReference type="Proteomes" id="UP001050691"/>
    </source>
</evidence>
<keyword evidence="2" id="KW-1185">Reference proteome</keyword>
<organism evidence="1 2">
    <name type="scientific">Clathrus columnatus</name>
    <dbReference type="NCBI Taxonomy" id="1419009"/>
    <lineage>
        <taxon>Eukaryota</taxon>
        <taxon>Fungi</taxon>
        <taxon>Dikarya</taxon>
        <taxon>Basidiomycota</taxon>
        <taxon>Agaricomycotina</taxon>
        <taxon>Agaricomycetes</taxon>
        <taxon>Phallomycetidae</taxon>
        <taxon>Phallales</taxon>
        <taxon>Clathraceae</taxon>
        <taxon>Clathrus</taxon>
    </lineage>
</organism>
<name>A0AAV5AJJ6_9AGAM</name>
<accession>A0AAV5AJJ6</accession>
<dbReference type="EMBL" id="BPWL01000008">
    <property type="protein sequence ID" value="GJJ12853.1"/>
    <property type="molecule type" value="Genomic_DNA"/>
</dbReference>
<gene>
    <name evidence="1" type="ORF">Clacol_007098</name>
</gene>
<protein>
    <submittedName>
        <fullName evidence="1">Uncharacterized protein</fullName>
    </submittedName>
</protein>
<sequence>MEGDASRYRFLHRSAPPTSPASMILEGYRRYGKTEGVYRVPTPANWLYIITPNSLLDELKRPDVKVLSTDAALLEILSFDYIFDNQIKPLDYHIPLLVGPVTKNIGSIWIERTYRSTAIATEDLISHNQDKDDTLVQLMEESTHEIIDKSGNKLAGHQKKGEKNIISGRSRAVEKI</sequence>
<proteinExistence type="predicted"/>
<dbReference type="Proteomes" id="UP001050691">
    <property type="component" value="Unassembled WGS sequence"/>
</dbReference>
<dbReference type="AlphaFoldDB" id="A0AAV5AJJ6"/>
<evidence type="ECO:0000313" key="1">
    <source>
        <dbReference type="EMBL" id="GJJ12853.1"/>
    </source>
</evidence>
<reference evidence="1" key="1">
    <citation type="submission" date="2021-10" db="EMBL/GenBank/DDBJ databases">
        <title>De novo Genome Assembly of Clathrus columnatus (Basidiomycota, Fungi) Using Illumina and Nanopore Sequence Data.</title>
        <authorList>
            <person name="Ogiso-Tanaka E."/>
            <person name="Itagaki H."/>
            <person name="Hosoya T."/>
            <person name="Hosaka K."/>
        </authorList>
    </citation>
    <scope>NUCLEOTIDE SEQUENCE</scope>
    <source>
        <strain evidence="1">MO-923</strain>
    </source>
</reference>
<comment type="caution">
    <text evidence="1">The sequence shown here is derived from an EMBL/GenBank/DDBJ whole genome shotgun (WGS) entry which is preliminary data.</text>
</comment>